<name>A0A226DL94_FOLCA</name>
<dbReference type="Proteomes" id="UP000198287">
    <property type="component" value="Unassembled WGS sequence"/>
</dbReference>
<evidence type="ECO:0000313" key="2">
    <source>
        <dbReference type="Proteomes" id="UP000198287"/>
    </source>
</evidence>
<proteinExistence type="predicted"/>
<dbReference type="AlphaFoldDB" id="A0A226DL94"/>
<reference evidence="1 2" key="1">
    <citation type="submission" date="2015-12" db="EMBL/GenBank/DDBJ databases">
        <title>The genome of Folsomia candida.</title>
        <authorList>
            <person name="Faddeeva A."/>
            <person name="Derks M.F."/>
            <person name="Anvar Y."/>
            <person name="Smit S."/>
            <person name="Van Straalen N."/>
            <person name="Roelofs D."/>
        </authorList>
    </citation>
    <scope>NUCLEOTIDE SEQUENCE [LARGE SCALE GENOMIC DNA]</scope>
    <source>
        <strain evidence="1 2">VU population</strain>
        <tissue evidence="1">Whole body</tissue>
    </source>
</reference>
<keyword evidence="2" id="KW-1185">Reference proteome</keyword>
<organism evidence="1 2">
    <name type="scientific">Folsomia candida</name>
    <name type="common">Springtail</name>
    <dbReference type="NCBI Taxonomy" id="158441"/>
    <lineage>
        <taxon>Eukaryota</taxon>
        <taxon>Metazoa</taxon>
        <taxon>Ecdysozoa</taxon>
        <taxon>Arthropoda</taxon>
        <taxon>Hexapoda</taxon>
        <taxon>Collembola</taxon>
        <taxon>Entomobryomorpha</taxon>
        <taxon>Isotomoidea</taxon>
        <taxon>Isotomidae</taxon>
        <taxon>Proisotominae</taxon>
        <taxon>Folsomia</taxon>
    </lineage>
</organism>
<accession>A0A226DL94</accession>
<gene>
    <name evidence="1" type="ORF">Fcan01_19352</name>
</gene>
<sequence length="519" mass="58120">MDKPEQGDSDQENTIPMKRVRILVDVPVSKAKFNLMTCNSQGEHVELNVLQIVEEPSPSTSSKIVQVDSNHSILKAVLQGMVENSGYEGSIKSFWGSDEQKNLANGWAAHVKKSKNDTDKFTPLEVFYNKEKVAMQLVDGLLQVVKMQKVGTDWKFSGWAHRSQKCSMTSCIVGCLVGKYCQTHAPKEVLLLQDMRATPLVLALLNPTPTRNPYTESEIRKKLAGCGIKKTWGNKEVEGGGEIRHDSIQLYNYVVQKRISKEETFFRILGRWPYQDENNKVRDSAFLAVSLLVMIKGGVTLLNSRILFRGADLNWVKSFLNQNGVLFEKGGQVDESASSTPPGVSKKVNRSLPYVYLGRNDRGQFYVGVQIQINLKGSGNKSIYHDQAKAETGMDSFTEDEDMAIFQSPIPELLEDVKDGTKRSQFSPEEEEEFCKMEVAANKYETLAHSALKIGEMVTQTYKEVPVKGIPKQMNHYEGAINIGDLKSLYAFFFESNLVMSDVSQLEKGVDGKVVINFV</sequence>
<evidence type="ECO:0000313" key="1">
    <source>
        <dbReference type="EMBL" id="OXA46312.1"/>
    </source>
</evidence>
<protein>
    <submittedName>
        <fullName evidence="1">Uncharacterized protein</fullName>
    </submittedName>
</protein>
<comment type="caution">
    <text evidence="1">The sequence shown here is derived from an EMBL/GenBank/DDBJ whole genome shotgun (WGS) entry which is preliminary data.</text>
</comment>
<dbReference type="EMBL" id="LNIX01000016">
    <property type="protein sequence ID" value="OXA46312.1"/>
    <property type="molecule type" value="Genomic_DNA"/>
</dbReference>